<evidence type="ECO:0008006" key="9">
    <source>
        <dbReference type="Google" id="ProtNLM"/>
    </source>
</evidence>
<feature type="region of interest" description="Disordered" evidence="6">
    <location>
        <begin position="1413"/>
        <end position="1441"/>
    </location>
</feature>
<dbReference type="GO" id="GO:0070182">
    <property type="term" value="F:DNA polymerase binding"/>
    <property type="evidence" value="ECO:0007669"/>
    <property type="project" value="TreeGrafter"/>
</dbReference>
<dbReference type="OMA" id="QCIRGNT"/>
<evidence type="ECO:0000256" key="3">
    <source>
        <dbReference type="ARBA" id="ARBA00022843"/>
    </source>
</evidence>
<dbReference type="Gramene" id="ONK67299">
    <property type="protein sequence ID" value="ONK67299"/>
    <property type="gene ID" value="A4U43_C06F18710"/>
</dbReference>
<feature type="compositionally biased region" description="Basic and acidic residues" evidence="6">
    <location>
        <begin position="808"/>
        <end position="823"/>
    </location>
</feature>
<gene>
    <name evidence="7" type="ORF">A4U43_C06F18710</name>
</gene>
<dbReference type="GO" id="GO:0007129">
    <property type="term" value="P:homologous chromosome pairing at meiosis"/>
    <property type="evidence" value="ECO:0007669"/>
    <property type="project" value="TreeGrafter"/>
</dbReference>
<name>A0A5P1ER68_ASPOF</name>
<dbReference type="InterPro" id="IPR016024">
    <property type="entry name" value="ARM-type_fold"/>
</dbReference>
<dbReference type="GO" id="GO:0036297">
    <property type="term" value="P:interstrand cross-link repair"/>
    <property type="evidence" value="ECO:0007669"/>
    <property type="project" value="TreeGrafter"/>
</dbReference>
<sequence length="1441" mass="160512">MTTKVARDAPGRGKLRVWHLIVDKTACLGLCYRVMTEATCNGDGEKGWKWLLCLRVLIPASISGGSAKGESLVRLLLLVGPIQAQIQQILLEKLPEHFDSPPSLNLTDDVARLVINQFRWLDFIVDSVGFTEKLMEVLSISPLQLKKEIIGSLPEIIGDQNSSTVVAALEKLLQEDSEVIVPVLDSFSNLNLDDQLQEQAVTIALSCIRTVDAEHMPHLLRFLLLSATPANVGRIILRIREQLKFVGVSDPCVSKHKKLKGKSLANSTEASILDALRSSLRFKNILCEAILKELKSLNQPRDHKVIDVWFLILIYTNGGSLQKHAEKMLKKKIMDGCFRETLFDQCIYGQRELVKDYFPSFLSVCECLLSCKDKEARDFGIYLYKLLFEEFSDTYPRQEILGALVTHIGSAIAFEVSSALDTLNLLTSKYSEELLPLSSHINGILDYLEGFHEESLHKVYEIFCRLALSARSCPDSNSSSIANELLMIIRKQVSNSDMKYRKMGIIGTLKIVSTLGDINAAATFSSSQKSNCQEALELLKMSLDSCEKTTLLLILLHDELIVLLECKTFQPAIIEWIGKHVGEFESLFLCDLEEGTLPLKDTSSGIKGDLWMNLDGDLSPICLNILPLLSAPSQMCSSSLQILPCEFLLLSAIERLTNQGSLGGIDALLGCPLHLPSPKYLIGGHWKNLMGLQKQIVCFSLHFAINWTRELLNAFITQVVGRVDCITQTTRNETMIKLLKRLRNLVLMECLLNACLQDYPLSLPELHNFTKPPDSFLRANRSMQREKRSSERMVSESTSQDNKRRCKKDPETSQKSNPNEKLRQPTIISAFKRAGVVISQEVNESSSGQSSNGGTSQSIKNQDTDSTEAGPIDISAELKVLDMQRFKFRPLNIECFSMLSFSEGRDSCCSDPAAELPLHLYLLRDFHNKLDYLSPPSKQFPAICSVKASPGYCRVTTSEFLSKIRPLFPSIKKHLYCAFSVLRDGVETCEEHWTAQSTAAGNPDIPNLVFSKASAATFVFKEVLCCYSKMLSLPELYLQTNQPILRDMLEAFQPIEKPDNFVSGLNPLPTVGNLDYLYCGVYSSLEEVLETACSFSFLLAAEVLFTMQSLVNSIALLLEKSTDVNGKNMYGGSFQRILPFLRSKLGLSAHKLLGNNWVGEDNEIGGKNKGDIVQKILQIYLKNSESTSDLLDELACSVLPQVPSCKTENTQAAAHGFPTLCPTMFLTWCRVLHEENLEILNKLVKGVILKSRGNIQREAAKDVLIKLLQSVNIVVSLVNLCKVHDKVAMHAMAVKYGGKFVGTLLKAFNFLEVHFQAHNDIIIQLVKELQKATRIIQALCSEAKGLKRTMVTSKIPATKRSMERFLFHVKALLHSTSNGCTFWMGNLKHKDLYGQVVSSQVYANAEDETMVGGGEGEAAAAHMDGEHEEQENESAREDNVG</sequence>
<dbReference type="GO" id="GO:1990918">
    <property type="term" value="P:double-strand break repair involved in meiotic recombination"/>
    <property type="evidence" value="ECO:0007669"/>
    <property type="project" value="TreeGrafter"/>
</dbReference>
<evidence type="ECO:0000256" key="2">
    <source>
        <dbReference type="ARBA" id="ARBA00022499"/>
    </source>
</evidence>
<evidence type="ECO:0000256" key="6">
    <source>
        <dbReference type="SAM" id="MobiDB-lite"/>
    </source>
</evidence>
<protein>
    <recommendedName>
        <fullName evidence="9">Fanconi anemia group D2 protein</fullName>
    </recommendedName>
</protein>
<dbReference type="GO" id="GO:0031573">
    <property type="term" value="P:mitotic intra-S DNA damage checkpoint signaling"/>
    <property type="evidence" value="ECO:0007669"/>
    <property type="project" value="TreeGrafter"/>
</dbReference>
<dbReference type="EMBL" id="CM007386">
    <property type="protein sequence ID" value="ONK67299.1"/>
    <property type="molecule type" value="Genomic_DNA"/>
</dbReference>
<dbReference type="GO" id="GO:0005634">
    <property type="term" value="C:nucleus"/>
    <property type="evidence" value="ECO:0007669"/>
    <property type="project" value="UniProtKB-SubCell"/>
</dbReference>
<feature type="region of interest" description="Disordered" evidence="6">
    <location>
        <begin position="773"/>
        <end position="824"/>
    </location>
</feature>
<feature type="region of interest" description="Disordered" evidence="6">
    <location>
        <begin position="841"/>
        <end position="869"/>
    </location>
</feature>
<proteinExistence type="inferred from homology"/>
<keyword evidence="8" id="KW-1185">Reference proteome</keyword>
<accession>A0A5P1ER68</accession>
<evidence type="ECO:0000256" key="1">
    <source>
        <dbReference type="ARBA" id="ARBA00004123"/>
    </source>
</evidence>
<evidence type="ECO:0000313" key="7">
    <source>
        <dbReference type="EMBL" id="ONK67299.1"/>
    </source>
</evidence>
<feature type="compositionally biased region" description="Low complexity" evidence="6">
    <location>
        <begin position="841"/>
        <end position="858"/>
    </location>
</feature>
<organism evidence="7 8">
    <name type="scientific">Asparagus officinalis</name>
    <name type="common">Garden asparagus</name>
    <dbReference type="NCBI Taxonomy" id="4686"/>
    <lineage>
        <taxon>Eukaryota</taxon>
        <taxon>Viridiplantae</taxon>
        <taxon>Streptophyta</taxon>
        <taxon>Embryophyta</taxon>
        <taxon>Tracheophyta</taxon>
        <taxon>Spermatophyta</taxon>
        <taxon>Magnoliopsida</taxon>
        <taxon>Liliopsida</taxon>
        <taxon>Asparagales</taxon>
        <taxon>Asparagaceae</taxon>
        <taxon>Asparagoideae</taxon>
        <taxon>Asparagus</taxon>
    </lineage>
</organism>
<dbReference type="Proteomes" id="UP000243459">
    <property type="component" value="Chromosome 6"/>
</dbReference>
<dbReference type="SUPFAM" id="SSF48371">
    <property type="entry name" value="ARM repeat"/>
    <property type="match status" value="1"/>
</dbReference>
<evidence type="ECO:0000256" key="4">
    <source>
        <dbReference type="ARBA" id="ARBA00023242"/>
    </source>
</evidence>
<dbReference type="PANTHER" id="PTHR32086">
    <property type="entry name" value="FANCONI ANEMIA GROUP D2 PROTEIN"/>
    <property type="match status" value="1"/>
</dbReference>
<evidence type="ECO:0000256" key="5">
    <source>
        <dbReference type="ARBA" id="ARBA00093456"/>
    </source>
</evidence>
<dbReference type="Pfam" id="PF14631">
    <property type="entry name" value="FancD2"/>
    <property type="match status" value="2"/>
</dbReference>
<feature type="compositionally biased region" description="Basic and acidic residues" evidence="6">
    <location>
        <begin position="783"/>
        <end position="794"/>
    </location>
</feature>
<comment type="subcellular location">
    <subcellularLocation>
        <location evidence="1">Nucleus</location>
    </subcellularLocation>
</comment>
<evidence type="ECO:0000313" key="8">
    <source>
        <dbReference type="Proteomes" id="UP000243459"/>
    </source>
</evidence>
<reference evidence="8" key="1">
    <citation type="journal article" date="2017" name="Nat. Commun.">
        <title>The asparagus genome sheds light on the origin and evolution of a young Y chromosome.</title>
        <authorList>
            <person name="Harkess A."/>
            <person name="Zhou J."/>
            <person name="Xu C."/>
            <person name="Bowers J.E."/>
            <person name="Van der Hulst R."/>
            <person name="Ayyampalayam S."/>
            <person name="Mercati F."/>
            <person name="Riccardi P."/>
            <person name="McKain M.R."/>
            <person name="Kakrana A."/>
            <person name="Tang H."/>
            <person name="Ray J."/>
            <person name="Groenendijk J."/>
            <person name="Arikit S."/>
            <person name="Mathioni S.M."/>
            <person name="Nakano M."/>
            <person name="Shan H."/>
            <person name="Telgmann-Rauber A."/>
            <person name="Kanno A."/>
            <person name="Yue Z."/>
            <person name="Chen H."/>
            <person name="Li W."/>
            <person name="Chen Y."/>
            <person name="Xu X."/>
            <person name="Zhang Y."/>
            <person name="Luo S."/>
            <person name="Chen H."/>
            <person name="Gao J."/>
            <person name="Mao Z."/>
            <person name="Pires J.C."/>
            <person name="Luo M."/>
            <person name="Kudrna D."/>
            <person name="Wing R.A."/>
            <person name="Meyers B.C."/>
            <person name="Yi K."/>
            <person name="Kong H."/>
            <person name="Lavrijsen P."/>
            <person name="Sunseri F."/>
            <person name="Falavigna A."/>
            <person name="Ye Y."/>
            <person name="Leebens-Mack J.H."/>
            <person name="Chen G."/>
        </authorList>
    </citation>
    <scope>NUCLEOTIDE SEQUENCE [LARGE SCALE GENOMIC DNA]</scope>
    <source>
        <strain evidence="8">cv. DH0086</strain>
    </source>
</reference>
<keyword evidence="3" id="KW-0832">Ubl conjugation</keyword>
<comment type="similarity">
    <text evidence="5">Belongs to the Fanconi anemia protein FANCD2 family.</text>
</comment>
<keyword evidence="2" id="KW-1017">Isopeptide bond</keyword>
<dbReference type="PANTHER" id="PTHR32086:SF0">
    <property type="entry name" value="FANCONI ANEMIA GROUP D2 PROTEIN"/>
    <property type="match status" value="1"/>
</dbReference>
<dbReference type="InterPro" id="IPR029448">
    <property type="entry name" value="FANCD2"/>
</dbReference>
<dbReference type="GO" id="GO:0000793">
    <property type="term" value="C:condensed chromosome"/>
    <property type="evidence" value="ECO:0007669"/>
    <property type="project" value="TreeGrafter"/>
</dbReference>
<keyword evidence="4" id="KW-0539">Nucleus</keyword>